<proteinExistence type="predicted"/>
<dbReference type="EMBL" id="JAHYIQ010000013">
    <property type="protein sequence ID" value="KAK1126853.1"/>
    <property type="molecule type" value="Genomic_DNA"/>
</dbReference>
<comment type="caution">
    <text evidence="1">The sequence shown here is derived from an EMBL/GenBank/DDBJ whole genome shotgun (WGS) entry which is preliminary data.</text>
</comment>
<name>A0AA40FWV5_9HYME</name>
<dbReference type="AlphaFoldDB" id="A0AA40FWV5"/>
<gene>
    <name evidence="1" type="ORF">K0M31_004474</name>
</gene>
<evidence type="ECO:0000313" key="1">
    <source>
        <dbReference type="EMBL" id="KAK1126853.1"/>
    </source>
</evidence>
<dbReference type="Proteomes" id="UP001177670">
    <property type="component" value="Unassembled WGS sequence"/>
</dbReference>
<keyword evidence="2" id="KW-1185">Reference proteome</keyword>
<evidence type="ECO:0000313" key="2">
    <source>
        <dbReference type="Proteomes" id="UP001177670"/>
    </source>
</evidence>
<accession>A0AA40FWV5</accession>
<reference evidence="1" key="1">
    <citation type="submission" date="2021-10" db="EMBL/GenBank/DDBJ databases">
        <title>Melipona bicolor Genome sequencing and assembly.</title>
        <authorList>
            <person name="Araujo N.S."/>
            <person name="Arias M.C."/>
        </authorList>
    </citation>
    <scope>NUCLEOTIDE SEQUENCE</scope>
    <source>
        <strain evidence="1">USP_2M_L1-L4_2017</strain>
        <tissue evidence="1">Whole body</tissue>
    </source>
</reference>
<organism evidence="1 2">
    <name type="scientific">Melipona bicolor</name>
    <dbReference type="NCBI Taxonomy" id="60889"/>
    <lineage>
        <taxon>Eukaryota</taxon>
        <taxon>Metazoa</taxon>
        <taxon>Ecdysozoa</taxon>
        <taxon>Arthropoda</taxon>
        <taxon>Hexapoda</taxon>
        <taxon>Insecta</taxon>
        <taxon>Pterygota</taxon>
        <taxon>Neoptera</taxon>
        <taxon>Endopterygota</taxon>
        <taxon>Hymenoptera</taxon>
        <taxon>Apocrita</taxon>
        <taxon>Aculeata</taxon>
        <taxon>Apoidea</taxon>
        <taxon>Anthophila</taxon>
        <taxon>Apidae</taxon>
        <taxon>Melipona</taxon>
    </lineage>
</organism>
<sequence>MIAIGSSGIEPIPTLRSLVLVNKVEPRPEEELCILESSSSSSHQPSMHLRGARVHDALCGMELARRQARDFAR</sequence>
<protein>
    <submittedName>
        <fullName evidence="1">Uncharacterized protein</fullName>
    </submittedName>
</protein>